<dbReference type="PANTHER" id="PTHR30185:SF15">
    <property type="entry name" value="CRYPTIC BETA-GLUCOSIDE BGL OPERON ANTITERMINATOR"/>
    <property type="match status" value="1"/>
</dbReference>
<keyword evidence="2" id="KW-0694">RNA-binding</keyword>
<dbReference type="EMBL" id="CP003415">
    <property type="protein sequence ID" value="AFI90745.1"/>
    <property type="molecule type" value="Genomic_DNA"/>
</dbReference>
<dbReference type="OrthoDB" id="9813552at2"/>
<evidence type="ECO:0000259" key="7">
    <source>
        <dbReference type="PROSITE" id="PS51372"/>
    </source>
</evidence>
<evidence type="ECO:0000313" key="8">
    <source>
        <dbReference type="EMBL" id="AFI90745.1"/>
    </source>
</evidence>
<dbReference type="Gene3D" id="2.30.24.10">
    <property type="entry name" value="CAT RNA-binding domain"/>
    <property type="match status" value="1"/>
</dbReference>
<dbReference type="GO" id="GO:0045893">
    <property type="term" value="P:positive regulation of DNA-templated transcription"/>
    <property type="evidence" value="ECO:0007669"/>
    <property type="project" value="InterPro"/>
</dbReference>
<dbReference type="HOGENOM" id="CLU_078802_0_0_6"/>
<proteinExistence type="inferred from homology"/>
<evidence type="ECO:0000256" key="4">
    <source>
        <dbReference type="ARBA" id="ARBA00023159"/>
    </source>
</evidence>
<dbReference type="Proteomes" id="UP000269665">
    <property type="component" value="Unassembled WGS sequence"/>
</dbReference>
<dbReference type="InterPro" id="IPR050661">
    <property type="entry name" value="BglG_antiterminators"/>
</dbReference>
<dbReference type="InterPro" id="IPR036634">
    <property type="entry name" value="PRD_sf"/>
</dbReference>
<organism evidence="8 11">
    <name type="scientific">Pectobacterium parmentieri</name>
    <dbReference type="NCBI Taxonomy" id="1905730"/>
    <lineage>
        <taxon>Bacteria</taxon>
        <taxon>Pseudomonadati</taxon>
        <taxon>Pseudomonadota</taxon>
        <taxon>Gammaproteobacteria</taxon>
        <taxon>Enterobacterales</taxon>
        <taxon>Pectobacteriaceae</taxon>
        <taxon>Pectobacterium</taxon>
    </lineage>
</organism>
<evidence type="ECO:0000313" key="10">
    <source>
        <dbReference type="EMBL" id="RKO76696.1"/>
    </source>
</evidence>
<evidence type="ECO:0000313" key="13">
    <source>
        <dbReference type="Proteomes" id="UP001194579"/>
    </source>
</evidence>
<dbReference type="SMART" id="SM01061">
    <property type="entry name" value="CAT_RBD"/>
    <property type="match status" value="1"/>
</dbReference>
<evidence type="ECO:0000313" key="9">
    <source>
        <dbReference type="EMBL" id="MBI0556731.1"/>
    </source>
</evidence>
<evidence type="ECO:0000256" key="2">
    <source>
        <dbReference type="ARBA" id="ARBA00022884"/>
    </source>
</evidence>
<protein>
    <submittedName>
        <fullName evidence="9">PRD domain-containing protein</fullName>
    </submittedName>
    <submittedName>
        <fullName evidence="8">Transcription antiterminator LicT</fullName>
    </submittedName>
</protein>
<dbReference type="NCBIfam" id="NF046042">
    <property type="entry name" value="LicT"/>
    <property type="match status" value="1"/>
</dbReference>
<dbReference type="Proteomes" id="UP001194579">
    <property type="component" value="Unassembled WGS sequence"/>
</dbReference>
<dbReference type="RefSeq" id="WP_014700306.1">
    <property type="nucleotide sequence ID" value="NC_017845.1"/>
</dbReference>
<dbReference type="KEGG" id="pec:W5S_2658"/>
<dbReference type="STRING" id="1905730.W5S_2658"/>
<dbReference type="PATRIC" id="fig|1166016.3.peg.2696"/>
<reference evidence="9" key="5">
    <citation type="submission" date="2024-05" db="EMBL/GenBank/DDBJ databases">
        <title>Identification of Pectobacterium versatile causing blackleg of potato from New York State with a whole genome sequencing approach.</title>
        <authorList>
            <person name="Ma X."/>
            <person name="Swingle B."/>
        </authorList>
    </citation>
    <scope>NUCLEOTIDE SEQUENCE</scope>
    <source>
        <strain evidence="9">NY1588A</strain>
    </source>
</reference>
<dbReference type="AlphaFoldDB" id="A0A0H3I692"/>
<dbReference type="PROSITE" id="PS00654">
    <property type="entry name" value="PRD_1"/>
    <property type="match status" value="1"/>
</dbReference>
<keyword evidence="1" id="KW-0677">Repeat</keyword>
<dbReference type="InterPro" id="IPR036650">
    <property type="entry name" value="CAT_RNA-bd_dom_sf"/>
</dbReference>
<keyword evidence="3" id="KW-0805">Transcription regulation</keyword>
<name>A0A0H3I692_PECPM</name>
<dbReference type="PANTHER" id="PTHR30185">
    <property type="entry name" value="CRYPTIC BETA-GLUCOSIDE BGL OPERON ANTITERMINATOR"/>
    <property type="match status" value="1"/>
</dbReference>
<dbReference type="SUPFAM" id="SSF50151">
    <property type="entry name" value="SacY-like RNA-binding domain"/>
    <property type="match status" value="1"/>
</dbReference>
<dbReference type="EMBL" id="PSZG01000001">
    <property type="protein sequence ID" value="RKO76696.1"/>
    <property type="molecule type" value="Genomic_DNA"/>
</dbReference>
<dbReference type="GO" id="GO:0003723">
    <property type="term" value="F:RNA binding"/>
    <property type="evidence" value="ECO:0007669"/>
    <property type="project" value="UniProtKB-KW"/>
</dbReference>
<evidence type="ECO:0000256" key="6">
    <source>
        <dbReference type="ARBA" id="ARBA00038510"/>
    </source>
</evidence>
<dbReference type="InterPro" id="IPR001550">
    <property type="entry name" value="Transcrpt_antitermin_CS"/>
</dbReference>
<sequence>MTFYIKQILNNNVVSATDSSGNELILTGRGLGFEAHAGDSIPADKVEKTFHLHDDKIYSRFMVLLNEVPVEVIQLTDDIVHLAQHSLNYKISEGLYVSLSDHLHYAIERHKQGLEINNPLEWEVRHFYKDEYSVALQALAIIASRSGVLLPNAEACSIALHIVNAGMKNADGQVTEITKLIYQIQNIVKYWYGVTIDEQSINYQRFITHIKFFAQRVLRKTELNDDVDDLFNLVKKKHEKTVNCVNAIGDFIKKNYQYQMTDAEKLYLTVHIENMMQRQKNSI</sequence>
<evidence type="ECO:0000256" key="1">
    <source>
        <dbReference type="ARBA" id="ARBA00022737"/>
    </source>
</evidence>
<dbReference type="Proteomes" id="UP000008044">
    <property type="component" value="Chromosome"/>
</dbReference>
<dbReference type="EMBL" id="WABS01000052">
    <property type="protein sequence ID" value="MBI0556731.1"/>
    <property type="molecule type" value="Genomic_DNA"/>
</dbReference>
<dbReference type="Gene3D" id="1.10.1790.10">
    <property type="entry name" value="PRD domain"/>
    <property type="match status" value="2"/>
</dbReference>
<dbReference type="PROSITE" id="PS51372">
    <property type="entry name" value="PRD_2"/>
    <property type="match status" value="2"/>
</dbReference>
<reference evidence="10 12" key="3">
    <citation type="journal article" date="2018" name="BMC Genomics">
        <title>High genomic variability in the plant pathogenic bacterium Pectobacterium parmentieri deciphered from de novo assembled complete genomes.</title>
        <authorList>
            <person name="Zoledowska S."/>
            <person name="Motyka-Pomagruk A."/>
            <person name="Sledz W."/>
            <person name="Mengoni A."/>
            <person name="Lojkowska E."/>
        </authorList>
    </citation>
    <scope>NUCLEOTIDE SEQUENCE [LARGE SCALE GENOMIC DNA]</scope>
    <source>
        <strain evidence="10 12">IFB5626</strain>
    </source>
</reference>
<dbReference type="GeneID" id="45848864"/>
<feature type="domain" description="PRD" evidence="7">
    <location>
        <begin position="67"/>
        <end position="172"/>
    </location>
</feature>
<dbReference type="InterPro" id="IPR004341">
    <property type="entry name" value="CAT_RNA-bd_dom"/>
</dbReference>
<keyword evidence="13" id="KW-1185">Reference proteome</keyword>
<dbReference type="KEGG" id="ppar:A8F97_05250"/>
<accession>A0A0H3I692</accession>
<keyword evidence="4" id="KW-0010">Activator</keyword>
<dbReference type="Pfam" id="PF03123">
    <property type="entry name" value="CAT_RBD"/>
    <property type="match status" value="1"/>
</dbReference>
<reference evidence="8" key="2">
    <citation type="submission" date="2012-03" db="EMBL/GenBank/DDBJ databases">
        <authorList>
            <person name="Koskinen P."/>
            <person name="Laine P."/>
            <person name="Niemi O."/>
            <person name="Nykyri J."/>
            <person name="Harjunpaa H."/>
            <person name="Auvinen P."/>
            <person name="Paulin L."/>
            <person name="Pirhonen M."/>
            <person name="Palva T."/>
            <person name="Holm L."/>
        </authorList>
    </citation>
    <scope>NUCLEOTIDE SEQUENCE</scope>
    <source>
        <strain evidence="8">SCC3193</strain>
    </source>
</reference>
<comment type="similarity">
    <text evidence="6">Belongs to the transcriptional antiterminator BglG family.</text>
</comment>
<dbReference type="eggNOG" id="COG3711">
    <property type="taxonomic scope" value="Bacteria"/>
</dbReference>
<gene>
    <name evidence="8" type="ordered locus">W5S_2658</name>
    <name evidence="10" type="ORF">C5E00_07815</name>
    <name evidence="9" type="ORF">F6Q06_19905</name>
</gene>
<evidence type="ECO:0000313" key="11">
    <source>
        <dbReference type="Proteomes" id="UP000008044"/>
    </source>
</evidence>
<evidence type="ECO:0000313" key="12">
    <source>
        <dbReference type="Proteomes" id="UP000269665"/>
    </source>
</evidence>
<dbReference type="InterPro" id="IPR011608">
    <property type="entry name" value="PRD"/>
</dbReference>
<reference evidence="8 11" key="1">
    <citation type="journal article" date="2012" name="J. Bacteriol.">
        <title>Genome sequence of Pectobacterium sp. strain SCC3193.</title>
        <authorList>
            <person name="Koskinen J.P."/>
            <person name="Laine P."/>
            <person name="Niemi O."/>
            <person name="Nykyri J."/>
            <person name="Harjunpaa H."/>
            <person name="Auvinen P."/>
            <person name="Paulin L."/>
            <person name="Pirhonen M."/>
            <person name="Palva T."/>
            <person name="Holm L."/>
        </authorList>
    </citation>
    <scope>NUCLEOTIDE SEQUENCE [LARGE SCALE GENOMIC DNA]</scope>
    <source>
        <strain evidence="8 11">SCC3193</strain>
    </source>
</reference>
<reference evidence="13" key="4">
    <citation type="submission" date="2023-07" db="EMBL/GenBank/DDBJ databases">
        <title>Identification of Pectobacterium versatile causing blackleg of potato from New York State with a whole genome sequencing approach.</title>
        <authorList>
            <person name="Ma X."/>
            <person name="Swingle B."/>
        </authorList>
    </citation>
    <scope>NUCLEOTIDE SEQUENCE [LARGE SCALE GENOMIC DNA]</scope>
    <source>
        <strain evidence="13">NY1588A</strain>
    </source>
</reference>
<evidence type="ECO:0000256" key="5">
    <source>
        <dbReference type="ARBA" id="ARBA00023163"/>
    </source>
</evidence>
<dbReference type="SUPFAM" id="SSF63520">
    <property type="entry name" value="PTS-regulatory domain, PRD"/>
    <property type="match status" value="2"/>
</dbReference>
<dbReference type="Pfam" id="PF00874">
    <property type="entry name" value="PRD"/>
    <property type="match status" value="2"/>
</dbReference>
<evidence type="ECO:0000256" key="3">
    <source>
        <dbReference type="ARBA" id="ARBA00023015"/>
    </source>
</evidence>
<keyword evidence="5" id="KW-0804">Transcription</keyword>
<feature type="domain" description="PRD" evidence="7">
    <location>
        <begin position="173"/>
        <end position="282"/>
    </location>
</feature>